<sequence>MYQFILSLVGVLILAIGATLGYFARQSIARKRADTIEITLRKKITQVKKDADEITSRAKEKAIQIIEKTKRDVASQRRELFSAERLLLKRQ</sequence>
<keyword evidence="2" id="KW-0472">Membrane</keyword>
<feature type="transmembrane region" description="Helical" evidence="2">
    <location>
        <begin position="6"/>
        <end position="24"/>
    </location>
</feature>
<protein>
    <submittedName>
        <fullName evidence="3">Uncharacterized protein</fullName>
    </submittedName>
</protein>
<feature type="coiled-coil region" evidence="1">
    <location>
        <begin position="59"/>
        <end position="86"/>
    </location>
</feature>
<comment type="caution">
    <text evidence="3">The sequence shown here is derived from an EMBL/GenBank/DDBJ whole genome shotgun (WGS) entry which is preliminary data.</text>
</comment>
<keyword evidence="1" id="KW-0175">Coiled coil</keyword>
<keyword evidence="2" id="KW-1133">Transmembrane helix</keyword>
<dbReference type="AlphaFoldDB" id="X1M8T1"/>
<gene>
    <name evidence="3" type="ORF">S06H3_36036</name>
</gene>
<accession>X1M8T1</accession>
<keyword evidence="2" id="KW-0812">Transmembrane</keyword>
<feature type="non-terminal residue" evidence="3">
    <location>
        <position position="91"/>
    </location>
</feature>
<evidence type="ECO:0000256" key="1">
    <source>
        <dbReference type="SAM" id="Coils"/>
    </source>
</evidence>
<evidence type="ECO:0000313" key="3">
    <source>
        <dbReference type="EMBL" id="GAI27698.1"/>
    </source>
</evidence>
<reference evidence="3" key="1">
    <citation type="journal article" date="2014" name="Front. Microbiol.">
        <title>High frequency of phylogenetically diverse reductive dehalogenase-homologous genes in deep subseafloor sedimentary metagenomes.</title>
        <authorList>
            <person name="Kawai M."/>
            <person name="Futagami T."/>
            <person name="Toyoda A."/>
            <person name="Takaki Y."/>
            <person name="Nishi S."/>
            <person name="Hori S."/>
            <person name="Arai W."/>
            <person name="Tsubouchi T."/>
            <person name="Morono Y."/>
            <person name="Uchiyama I."/>
            <person name="Ito T."/>
            <person name="Fujiyama A."/>
            <person name="Inagaki F."/>
            <person name="Takami H."/>
        </authorList>
    </citation>
    <scope>NUCLEOTIDE SEQUENCE</scope>
    <source>
        <strain evidence="3">Expedition CK06-06</strain>
    </source>
</reference>
<organism evidence="3">
    <name type="scientific">marine sediment metagenome</name>
    <dbReference type="NCBI Taxonomy" id="412755"/>
    <lineage>
        <taxon>unclassified sequences</taxon>
        <taxon>metagenomes</taxon>
        <taxon>ecological metagenomes</taxon>
    </lineage>
</organism>
<evidence type="ECO:0000256" key="2">
    <source>
        <dbReference type="SAM" id="Phobius"/>
    </source>
</evidence>
<name>X1M8T1_9ZZZZ</name>
<proteinExistence type="predicted"/>
<dbReference type="EMBL" id="BARV01021795">
    <property type="protein sequence ID" value="GAI27698.1"/>
    <property type="molecule type" value="Genomic_DNA"/>
</dbReference>